<organism evidence="3 4">
    <name type="scientific">Biomphalaria glabrata</name>
    <name type="common">Bloodfluke planorb</name>
    <name type="synonym">Freshwater snail</name>
    <dbReference type="NCBI Taxonomy" id="6526"/>
    <lineage>
        <taxon>Eukaryota</taxon>
        <taxon>Metazoa</taxon>
        <taxon>Spiralia</taxon>
        <taxon>Lophotrochozoa</taxon>
        <taxon>Mollusca</taxon>
        <taxon>Gastropoda</taxon>
        <taxon>Heterobranchia</taxon>
        <taxon>Euthyneura</taxon>
        <taxon>Panpulmonata</taxon>
        <taxon>Hygrophila</taxon>
        <taxon>Lymnaeoidea</taxon>
        <taxon>Planorbidae</taxon>
        <taxon>Biomphalaria</taxon>
    </lineage>
</organism>
<feature type="compositionally biased region" description="Low complexity" evidence="1">
    <location>
        <begin position="175"/>
        <end position="187"/>
    </location>
</feature>
<evidence type="ECO:0000313" key="8">
    <source>
        <dbReference type="RefSeq" id="XP_055871874.1"/>
    </source>
</evidence>
<feature type="compositionally biased region" description="Basic and acidic residues" evidence="1">
    <location>
        <begin position="189"/>
        <end position="210"/>
    </location>
</feature>
<feature type="compositionally biased region" description="Low complexity" evidence="1">
    <location>
        <begin position="498"/>
        <end position="512"/>
    </location>
</feature>
<dbReference type="RefSeq" id="XP_055871872.1">
    <property type="nucleotide sequence ID" value="XM_056015897.1"/>
</dbReference>
<evidence type="ECO:0000313" key="6">
    <source>
        <dbReference type="RefSeq" id="XP_055871872.1"/>
    </source>
</evidence>
<feature type="compositionally biased region" description="Basic and acidic residues" evidence="1">
    <location>
        <begin position="758"/>
        <end position="824"/>
    </location>
</feature>
<feature type="compositionally biased region" description="Polar residues" evidence="1">
    <location>
        <begin position="88"/>
        <end position="117"/>
    </location>
</feature>
<protein>
    <submittedName>
        <fullName evidence="4 5">Uncharacterized protein LOC106074197</fullName>
    </submittedName>
</protein>
<dbReference type="AlphaFoldDB" id="A0A9W2ZAF5"/>
<evidence type="ECO:0000256" key="2">
    <source>
        <dbReference type="SAM" id="Phobius"/>
    </source>
</evidence>
<feature type="compositionally biased region" description="Basic and acidic residues" evidence="1">
    <location>
        <begin position="532"/>
        <end position="543"/>
    </location>
</feature>
<keyword evidence="2" id="KW-0812">Transmembrane</keyword>
<feature type="compositionally biased region" description="Acidic residues" evidence="1">
    <location>
        <begin position="552"/>
        <end position="563"/>
    </location>
</feature>
<feature type="region of interest" description="Disordered" evidence="1">
    <location>
        <begin position="87"/>
        <end position="210"/>
    </location>
</feature>
<feature type="region of interest" description="Disordered" evidence="1">
    <location>
        <begin position="498"/>
        <end position="581"/>
    </location>
</feature>
<dbReference type="GeneID" id="106074197"/>
<evidence type="ECO:0000313" key="3">
    <source>
        <dbReference type="Proteomes" id="UP001165740"/>
    </source>
</evidence>
<dbReference type="OMA" id="SHMYEDI"/>
<keyword evidence="2" id="KW-1133">Transmembrane helix</keyword>
<evidence type="ECO:0000313" key="5">
    <source>
        <dbReference type="RefSeq" id="XP_055871871.1"/>
    </source>
</evidence>
<feature type="region of interest" description="Disordered" evidence="1">
    <location>
        <begin position="645"/>
        <end position="664"/>
    </location>
</feature>
<name>A0A9W2ZAF5_BIOGL</name>
<feature type="compositionally biased region" description="Low complexity" evidence="1">
    <location>
        <begin position="698"/>
        <end position="719"/>
    </location>
</feature>
<feature type="region of interest" description="Disordered" evidence="1">
    <location>
        <begin position="740"/>
        <end position="835"/>
    </location>
</feature>
<feature type="compositionally biased region" description="Polar residues" evidence="1">
    <location>
        <begin position="651"/>
        <end position="660"/>
    </location>
</feature>
<dbReference type="RefSeq" id="XP_055871873.1">
    <property type="nucleotide sequence ID" value="XM_056015898.1"/>
</dbReference>
<dbReference type="RefSeq" id="XP_055871871.1">
    <property type="nucleotide sequence ID" value="XM_056015896.1"/>
</dbReference>
<evidence type="ECO:0000256" key="1">
    <source>
        <dbReference type="SAM" id="MobiDB-lite"/>
    </source>
</evidence>
<dbReference type="Proteomes" id="UP001165740">
    <property type="component" value="Chromosome 17"/>
</dbReference>
<feature type="transmembrane region" description="Helical" evidence="2">
    <location>
        <begin position="29"/>
        <end position="51"/>
    </location>
</feature>
<dbReference type="RefSeq" id="XP_055871870.1">
    <property type="nucleotide sequence ID" value="XM_056015895.1"/>
</dbReference>
<keyword evidence="2" id="KW-0472">Membrane</keyword>
<sequence length="835" mass="91011">MDGINHGQRLLLALSQETLEKSDAADISMAPIVFTLGGIICLIFLVLLCVCKDGEKKEEDISLQERGQVNVTPLLEETEEKVKPANDAVTNWTNGGPKSPNTGHSRQASAGSVNMRPQSLRELPEPPVSNHTRNTSMSGMEMPSSSVKNNGATDGPEYAYPHHVPLFKNNQNNRGSSGMDSSGAASGENKVKSHSEGYDHLGVKSSRPTDYDTFVDPVGAEEVETPVSETGSARDGHFSRFREEIYAVVRDVGSSKKQSSFNNFMSAPSSSGVDHYSLVKDEDPYNSILDSDGTVSPAASRLINKQNANDLDDPYSTCQDSGGGFKSLMEEIGAVGGLSMQQQPLPDYGDSNDEYAMVDKSGRVHKEERDKQFLLTRNEPDEEDIRPPEPPRLYNEEVDTFQVITSSGHRKEHKYSKVTARESLASMTERNALNPYEIVSDLPENMYATVEGGSGDGVVLRNNTAASHPEQRLSQLSDTYAEIGISGGGLSTSVISNSSSVGGNNNSVSSGAPVPPSLDSLHLMTKSQTSSEGDRLSDRHLATPEDTGLNLLDDDDTGEDTEDGYSTLRRSDGFSPRNSALQSNPLSLLAKEGSEETSVNFQRVRNDIDRETDNDPNYESVDETRAKVAALRAQESNAAGSKTTEFKLGSLGNNTASNNVAKMPRRRMDHDYEEVDITPPSSPLTSQRIIVTSSYMSSHISSSSSVTTSSRTSTSVSSSHQEDNPAMYESHMYEELSEVRAKKTDMNKPKKAPGHGKSNQEDKKKGGVADKKKSASGEKRKSEAEEKKKEKNEEKRKSGSDEKKKEEKKKSEEKKKHNLEEKHNHAAGHSNGTRL</sequence>
<evidence type="ECO:0000313" key="7">
    <source>
        <dbReference type="RefSeq" id="XP_055871873.1"/>
    </source>
</evidence>
<evidence type="ECO:0000313" key="4">
    <source>
        <dbReference type="RefSeq" id="XP_055871870.1"/>
    </source>
</evidence>
<reference evidence="4 5" key="1">
    <citation type="submission" date="2025-04" db="UniProtKB">
        <authorList>
            <consortium name="RefSeq"/>
        </authorList>
    </citation>
    <scope>IDENTIFICATION</scope>
</reference>
<keyword evidence="3" id="KW-1185">Reference proteome</keyword>
<dbReference type="RefSeq" id="XP_055871874.1">
    <property type="nucleotide sequence ID" value="XM_056015899.1"/>
</dbReference>
<proteinExistence type="predicted"/>
<accession>A0A9W2ZAF5</accession>
<feature type="region of interest" description="Disordered" evidence="1">
    <location>
        <begin position="698"/>
        <end position="727"/>
    </location>
</feature>
<dbReference type="OrthoDB" id="6120255at2759"/>
<feature type="compositionally biased region" description="Polar residues" evidence="1">
    <location>
        <begin position="129"/>
        <end position="152"/>
    </location>
</feature>
<gene>
    <name evidence="4 5 6 7 8" type="primary">LOC106074197</name>
</gene>